<evidence type="ECO:0000313" key="3">
    <source>
        <dbReference type="Proteomes" id="UP000237466"/>
    </source>
</evidence>
<keyword evidence="1" id="KW-0812">Transmembrane</keyword>
<gene>
    <name evidence="2" type="ORF">CRN52_21655</name>
</gene>
<evidence type="ECO:0000256" key="1">
    <source>
        <dbReference type="SAM" id="Phobius"/>
    </source>
</evidence>
<proteinExistence type="predicted"/>
<evidence type="ECO:0000313" key="2">
    <source>
        <dbReference type="EMBL" id="POB42750.1"/>
    </source>
</evidence>
<organism evidence="2 3">
    <name type="scientific">Vibrio vulnificus</name>
    <dbReference type="NCBI Taxonomy" id="672"/>
    <lineage>
        <taxon>Bacteria</taxon>
        <taxon>Pseudomonadati</taxon>
        <taxon>Pseudomonadota</taxon>
        <taxon>Gammaproteobacteria</taxon>
        <taxon>Vibrionales</taxon>
        <taxon>Vibrionaceae</taxon>
        <taxon>Vibrio</taxon>
    </lineage>
</organism>
<keyword evidence="1" id="KW-0472">Membrane</keyword>
<accession>A0A2S3QX37</accession>
<feature type="transmembrane region" description="Helical" evidence="1">
    <location>
        <begin position="38"/>
        <end position="71"/>
    </location>
</feature>
<name>A0A2S3QX37_VIBVL</name>
<keyword evidence="1" id="KW-1133">Transmembrane helix</keyword>
<dbReference type="Proteomes" id="UP000237466">
    <property type="component" value="Unassembled WGS sequence"/>
</dbReference>
<comment type="caution">
    <text evidence="2">The sequence shown here is derived from an EMBL/GenBank/DDBJ whole genome shotgun (WGS) entry which is preliminary data.</text>
</comment>
<sequence>MHPSPPTGIVGIDKQKPLEVLMQQKLGHVMSLSRMFSFVAFLTATFAWILSMYALFTVSIVALVVSLLLYLRDKFIEKYHSSTSKEKRA</sequence>
<protein>
    <submittedName>
        <fullName evidence="2">Uncharacterized protein</fullName>
    </submittedName>
</protein>
<reference evidence="2 3" key="1">
    <citation type="journal article" date="2018" name="Front. Microbiol.">
        <title>Phylogeny of Vibrio vulnificus from the Analysis of the Core-Genome: Implications for Intra-Species Taxonomy.</title>
        <authorList>
            <person name="Roig F.J."/>
            <person name="Gonzalez-Candelas F."/>
            <person name="Sanjuan E."/>
            <person name="Fouz B."/>
            <person name="Feil E.J."/>
            <person name="Llorens C."/>
            <person name="Baker-Austin C."/>
            <person name="Oliver J.D."/>
            <person name="Danin-Poleg Y."/>
            <person name="Gibas C.J."/>
            <person name="Kashi Y."/>
            <person name="Gulig P.A."/>
            <person name="Morrison S.S."/>
            <person name="Amaro C."/>
        </authorList>
    </citation>
    <scope>NUCLEOTIDE SEQUENCE [LARGE SCALE GENOMIC DNA]</scope>
    <source>
        <strain evidence="2 3">CECT4608</strain>
    </source>
</reference>
<dbReference type="AlphaFoldDB" id="A0A2S3QX37"/>
<dbReference type="EMBL" id="PDGH01000142">
    <property type="protein sequence ID" value="POB42750.1"/>
    <property type="molecule type" value="Genomic_DNA"/>
</dbReference>